<evidence type="ECO:0000256" key="1">
    <source>
        <dbReference type="SAM" id="SignalP"/>
    </source>
</evidence>
<feature type="signal peptide" evidence="1">
    <location>
        <begin position="1"/>
        <end position="20"/>
    </location>
</feature>
<dbReference type="AlphaFoldDB" id="A0A512RIX3"/>
<keyword evidence="3" id="KW-0378">Hydrolase</keyword>
<dbReference type="Gene3D" id="3.60.10.10">
    <property type="entry name" value="Endonuclease/exonuclease/phosphatase"/>
    <property type="match status" value="1"/>
</dbReference>
<dbReference type="InterPro" id="IPR050410">
    <property type="entry name" value="CCR4/nocturin_mRNA_transcr"/>
</dbReference>
<proteinExistence type="predicted"/>
<dbReference type="GO" id="GO:0000175">
    <property type="term" value="F:3'-5'-RNA exonuclease activity"/>
    <property type="evidence" value="ECO:0007669"/>
    <property type="project" value="TreeGrafter"/>
</dbReference>
<keyword evidence="3" id="KW-0255">Endonuclease</keyword>
<accession>A0A512RIX3</accession>
<keyword evidence="3" id="KW-0540">Nuclease</keyword>
<dbReference type="InterPro" id="IPR005135">
    <property type="entry name" value="Endo/exonuclease/phosphatase"/>
</dbReference>
<dbReference type="InterPro" id="IPR036691">
    <property type="entry name" value="Endo/exonu/phosph_ase_sf"/>
</dbReference>
<feature type="domain" description="Endonuclease/exonuclease/phosphatase" evidence="2">
    <location>
        <begin position="28"/>
        <end position="275"/>
    </location>
</feature>
<dbReference type="RefSeq" id="WP_146860106.1">
    <property type="nucleotide sequence ID" value="NZ_BKAU01000001.1"/>
</dbReference>
<dbReference type="Pfam" id="PF03372">
    <property type="entry name" value="Exo_endo_phos"/>
    <property type="match status" value="1"/>
</dbReference>
<dbReference type="PANTHER" id="PTHR12121:SF36">
    <property type="entry name" value="ENDONUCLEASE_EXONUCLEASE_PHOSPHATASE DOMAIN-CONTAINING PROTEIN"/>
    <property type="match status" value="1"/>
</dbReference>
<evidence type="ECO:0000313" key="4">
    <source>
        <dbReference type="Proteomes" id="UP000321436"/>
    </source>
</evidence>
<sequence>MKKNTIALLFCFFTTIAAMAQDNSLQVMTFNIRYNNARDSVNAWPNRVDKVASQILFHQPQILGVQEALWDQMQDLQQALPQYKFVGVGRDDGDKKGEFSAIFYDTTRIQLLDSKTFWLSETPEVAGSKGWDAAICRIVTYARFRDRKNRKEFYHFNTHFDHIGKEARRQSAKLLLQRVHQISGKTPAVITGDFNARPSDEPIRIILDEKDPLHLQDSKALSKTPHYGPHSTFNSFKAHETGDQPIDYIFLKGKWDVWQHACITQTWMGLFASDHFAQLAKLTFAK</sequence>
<evidence type="ECO:0000313" key="3">
    <source>
        <dbReference type="EMBL" id="GEP95666.1"/>
    </source>
</evidence>
<keyword evidence="4" id="KW-1185">Reference proteome</keyword>
<comment type="caution">
    <text evidence="3">The sequence shown here is derived from an EMBL/GenBank/DDBJ whole genome shotgun (WGS) entry which is preliminary data.</text>
</comment>
<dbReference type="PANTHER" id="PTHR12121">
    <property type="entry name" value="CARBON CATABOLITE REPRESSOR PROTEIN 4"/>
    <property type="match status" value="1"/>
</dbReference>
<evidence type="ECO:0000259" key="2">
    <source>
        <dbReference type="Pfam" id="PF03372"/>
    </source>
</evidence>
<dbReference type="Proteomes" id="UP000321436">
    <property type="component" value="Unassembled WGS sequence"/>
</dbReference>
<organism evidence="3 4">
    <name type="scientific">Chitinophaga cymbidii</name>
    <dbReference type="NCBI Taxonomy" id="1096750"/>
    <lineage>
        <taxon>Bacteria</taxon>
        <taxon>Pseudomonadati</taxon>
        <taxon>Bacteroidota</taxon>
        <taxon>Chitinophagia</taxon>
        <taxon>Chitinophagales</taxon>
        <taxon>Chitinophagaceae</taxon>
        <taxon>Chitinophaga</taxon>
    </lineage>
</organism>
<dbReference type="SUPFAM" id="SSF56219">
    <property type="entry name" value="DNase I-like"/>
    <property type="match status" value="1"/>
</dbReference>
<keyword evidence="1" id="KW-0732">Signal</keyword>
<feature type="chain" id="PRO_5021952113" evidence="1">
    <location>
        <begin position="21"/>
        <end position="286"/>
    </location>
</feature>
<reference evidence="3 4" key="1">
    <citation type="submission" date="2019-07" db="EMBL/GenBank/DDBJ databases">
        <title>Whole genome shotgun sequence of Chitinophaga cymbidii NBRC 109752.</title>
        <authorList>
            <person name="Hosoyama A."/>
            <person name="Uohara A."/>
            <person name="Ohji S."/>
            <person name="Ichikawa N."/>
        </authorList>
    </citation>
    <scope>NUCLEOTIDE SEQUENCE [LARGE SCALE GENOMIC DNA]</scope>
    <source>
        <strain evidence="3 4">NBRC 109752</strain>
    </source>
</reference>
<dbReference type="EMBL" id="BKAU01000001">
    <property type="protein sequence ID" value="GEP95666.1"/>
    <property type="molecule type" value="Genomic_DNA"/>
</dbReference>
<protein>
    <submittedName>
        <fullName evidence="3">Endonuclease</fullName>
    </submittedName>
</protein>
<gene>
    <name evidence="3" type="ORF">CCY01nite_19260</name>
</gene>
<dbReference type="GO" id="GO:0004519">
    <property type="term" value="F:endonuclease activity"/>
    <property type="evidence" value="ECO:0007669"/>
    <property type="project" value="UniProtKB-KW"/>
</dbReference>
<name>A0A512RIX3_9BACT</name>
<dbReference type="OrthoDB" id="9793162at2"/>
<dbReference type="CDD" id="cd09083">
    <property type="entry name" value="EEP-1"/>
    <property type="match status" value="1"/>
</dbReference>